<dbReference type="InterPro" id="IPR036458">
    <property type="entry name" value="Na:dicarbo_symporter_sf"/>
</dbReference>
<gene>
    <name evidence="8" type="ORF">HDA33_000299</name>
</gene>
<accession>A0A4Y8ZI66</accession>
<feature type="transmembrane region" description="Helical" evidence="7">
    <location>
        <begin position="294"/>
        <end position="324"/>
    </location>
</feature>
<name>A0A4Y8ZI66_9MICC</name>
<evidence type="ECO:0000256" key="2">
    <source>
        <dbReference type="ARBA" id="ARBA00022448"/>
    </source>
</evidence>
<evidence type="ECO:0000256" key="1">
    <source>
        <dbReference type="ARBA" id="ARBA00004141"/>
    </source>
</evidence>
<keyword evidence="2" id="KW-0813">Transport</keyword>
<feature type="region of interest" description="Disordered" evidence="6">
    <location>
        <begin position="1"/>
        <end position="21"/>
    </location>
</feature>
<protein>
    <submittedName>
        <fullName evidence="8">Na+/H+-dicarboxylate symporter</fullName>
    </submittedName>
</protein>
<comment type="subcellular location">
    <subcellularLocation>
        <location evidence="1">Membrane</location>
        <topology evidence="1">Multi-pass membrane protein</topology>
    </subcellularLocation>
</comment>
<evidence type="ECO:0000256" key="6">
    <source>
        <dbReference type="SAM" id="MobiDB-lite"/>
    </source>
</evidence>
<dbReference type="GO" id="GO:0005886">
    <property type="term" value="C:plasma membrane"/>
    <property type="evidence" value="ECO:0007669"/>
    <property type="project" value="TreeGrafter"/>
</dbReference>
<keyword evidence="9" id="KW-1185">Reference proteome</keyword>
<evidence type="ECO:0000313" key="9">
    <source>
        <dbReference type="Proteomes" id="UP000567246"/>
    </source>
</evidence>
<proteinExistence type="predicted"/>
<comment type="caution">
    <text evidence="8">The sequence shown here is derived from an EMBL/GenBank/DDBJ whole genome shotgun (WGS) entry which is preliminary data.</text>
</comment>
<evidence type="ECO:0000256" key="3">
    <source>
        <dbReference type="ARBA" id="ARBA00022692"/>
    </source>
</evidence>
<dbReference type="GO" id="GO:0005295">
    <property type="term" value="F:neutral L-amino acid:sodium symporter activity"/>
    <property type="evidence" value="ECO:0007669"/>
    <property type="project" value="TreeGrafter"/>
</dbReference>
<dbReference type="Gene3D" id="1.10.3860.10">
    <property type="entry name" value="Sodium:dicarboxylate symporter"/>
    <property type="match status" value="1"/>
</dbReference>
<dbReference type="InterPro" id="IPR001991">
    <property type="entry name" value="Na-dicarboxylate_symporter"/>
</dbReference>
<dbReference type="RefSeq" id="WP_184170158.1">
    <property type="nucleotide sequence ID" value="NZ_BAABAG010000002.1"/>
</dbReference>
<feature type="transmembrane region" description="Helical" evidence="7">
    <location>
        <begin position="94"/>
        <end position="125"/>
    </location>
</feature>
<dbReference type="SUPFAM" id="SSF118215">
    <property type="entry name" value="Proton glutamate symport protein"/>
    <property type="match status" value="1"/>
</dbReference>
<dbReference type="Proteomes" id="UP000567246">
    <property type="component" value="Unassembled WGS sequence"/>
</dbReference>
<feature type="transmembrane region" description="Helical" evidence="7">
    <location>
        <begin position="63"/>
        <end position="82"/>
    </location>
</feature>
<feature type="transmembrane region" description="Helical" evidence="7">
    <location>
        <begin position="331"/>
        <end position="348"/>
    </location>
</feature>
<sequence length="435" mass="45022">MSHASSGAAAPSDRAPQDAVSESSRRRRFGLLPRILLAIVAGVLVGLVAPTWLVQAFATFNGLFSNFLGFIVPVLILSLVAPAIGDIGRGAGKLLALTGGIAYGSTLFGGFGALLVCLLVFPLILTPGSFEAMANPEDALLGPLFEVQMDPPFGVMTALLLAFVLGIGLTMLPRGVLHEGFDQLRSIIERVVMGLIVPLLPVYIFGVFLNMTAAGEVFKVITTFLGVILLVFGLTMVLLLLQYVVAGAIAGRNPFTALKTMLPAYATALGTSSSAATIPVTLRQTLLLGVRRPIASFVVPLCATVHLAGSTVKIVSFSIAVLFLSGQSIDVPVFVGFIFMLGVTMVAAPGVPGGAIVAASGLLSSMLGFTEPQVALMVATYIAIDSFGTATNVTGDAAIAMIVDKIAGDRLIEDSEDEGLERLDDEEAATGADAG</sequence>
<evidence type="ECO:0000256" key="7">
    <source>
        <dbReference type="SAM" id="Phobius"/>
    </source>
</evidence>
<dbReference type="Pfam" id="PF00375">
    <property type="entry name" value="SDF"/>
    <property type="match status" value="1"/>
</dbReference>
<feature type="transmembrane region" description="Helical" evidence="7">
    <location>
        <begin position="262"/>
        <end position="282"/>
    </location>
</feature>
<keyword evidence="4 7" id="KW-1133">Transmembrane helix</keyword>
<keyword evidence="5 7" id="KW-0472">Membrane</keyword>
<dbReference type="GO" id="GO:0032329">
    <property type="term" value="P:serine transport"/>
    <property type="evidence" value="ECO:0007669"/>
    <property type="project" value="TreeGrafter"/>
</dbReference>
<keyword evidence="3 7" id="KW-0812">Transmembrane</keyword>
<feature type="transmembrane region" description="Helical" evidence="7">
    <location>
        <begin position="35"/>
        <end position="57"/>
    </location>
</feature>
<organism evidence="8 9">
    <name type="scientific">Micrococcus endophyticus</name>
    <dbReference type="NCBI Taxonomy" id="455343"/>
    <lineage>
        <taxon>Bacteria</taxon>
        <taxon>Bacillati</taxon>
        <taxon>Actinomycetota</taxon>
        <taxon>Actinomycetes</taxon>
        <taxon>Micrococcales</taxon>
        <taxon>Micrococcaceae</taxon>
        <taxon>Micrococcus</taxon>
    </lineage>
</organism>
<evidence type="ECO:0000256" key="4">
    <source>
        <dbReference type="ARBA" id="ARBA00022989"/>
    </source>
</evidence>
<dbReference type="PANTHER" id="PTHR42865">
    <property type="entry name" value="PROTON/GLUTAMATE-ASPARTATE SYMPORTER"/>
    <property type="match status" value="1"/>
</dbReference>
<dbReference type="EMBL" id="JACHMW010000001">
    <property type="protein sequence ID" value="MBB5847735.1"/>
    <property type="molecule type" value="Genomic_DNA"/>
</dbReference>
<evidence type="ECO:0000313" key="8">
    <source>
        <dbReference type="EMBL" id="MBB5847735.1"/>
    </source>
</evidence>
<feature type="transmembrane region" description="Helical" evidence="7">
    <location>
        <begin position="224"/>
        <end position="250"/>
    </location>
</feature>
<reference evidence="8 9" key="1">
    <citation type="submission" date="2020-08" db="EMBL/GenBank/DDBJ databases">
        <title>Sequencing the genomes of 1000 actinobacteria strains.</title>
        <authorList>
            <person name="Klenk H.-P."/>
        </authorList>
    </citation>
    <scope>NUCLEOTIDE SEQUENCE [LARGE SCALE GENOMIC DNA]</scope>
    <source>
        <strain evidence="8 9">DSM 17945</strain>
    </source>
</reference>
<dbReference type="PANTHER" id="PTHR42865:SF8">
    <property type="entry name" value="SERINE_THREONINE TRANSPORTER SSTT"/>
    <property type="match status" value="1"/>
</dbReference>
<feature type="transmembrane region" description="Helical" evidence="7">
    <location>
        <begin position="192"/>
        <end position="212"/>
    </location>
</feature>
<dbReference type="AlphaFoldDB" id="A0A4Y8ZI66"/>
<evidence type="ECO:0000256" key="5">
    <source>
        <dbReference type="ARBA" id="ARBA00023136"/>
    </source>
</evidence>
<feature type="transmembrane region" description="Helical" evidence="7">
    <location>
        <begin position="153"/>
        <end position="172"/>
    </location>
</feature>